<reference evidence="14" key="1">
    <citation type="submission" date="2020-03" db="EMBL/GenBank/DDBJ databases">
        <title>Spirochaetal bacteria isolated from arthropods constitute a novel genus Entomospira genus novum within the order Spirochaetales.</title>
        <authorList>
            <person name="Grana-Miraglia L."/>
            <person name="Sikutova S."/>
            <person name="Fingerle V."/>
            <person name="Sing A."/>
            <person name="Castillo-Ramirez S."/>
            <person name="Margos G."/>
            <person name="Rudolf I."/>
        </authorList>
    </citation>
    <scope>NUCLEOTIDE SEQUENCE</scope>
    <source>
        <strain evidence="14">BR208</strain>
    </source>
</reference>
<dbReference type="RefSeq" id="WP_167703535.1">
    <property type="nucleotide sequence ID" value="NZ_CP118168.1"/>
</dbReference>
<organism evidence="14 15">
    <name type="scientific">Entomospira nematocerorum</name>
    <dbReference type="NCBI Taxonomy" id="2719987"/>
    <lineage>
        <taxon>Bacteria</taxon>
        <taxon>Pseudomonadati</taxon>
        <taxon>Spirochaetota</taxon>
        <taxon>Spirochaetia</taxon>
        <taxon>Spirochaetales</taxon>
        <taxon>Spirochaetaceae</taxon>
        <taxon>Entomospira</taxon>
    </lineage>
</organism>
<comment type="subunit">
    <text evidence="10">Forms a ring-shaped head-to-tail homodimer around DNA.</text>
</comment>
<keyword evidence="9" id="KW-0238">DNA-binding</keyword>
<dbReference type="GO" id="GO:0009360">
    <property type="term" value="C:DNA polymerase III complex"/>
    <property type="evidence" value="ECO:0007669"/>
    <property type="project" value="InterPro"/>
</dbReference>
<evidence type="ECO:0000313" key="15">
    <source>
        <dbReference type="Proteomes" id="UP000752013"/>
    </source>
</evidence>
<dbReference type="Pfam" id="PF02768">
    <property type="entry name" value="DNA_pol3_beta_3"/>
    <property type="match status" value="1"/>
</dbReference>
<dbReference type="Gene3D" id="3.70.10.10">
    <property type="match status" value="1"/>
</dbReference>
<dbReference type="Gene3D" id="3.10.150.10">
    <property type="entry name" value="DNA Polymerase III, subunit A, domain 2"/>
    <property type="match status" value="1"/>
</dbReference>
<feature type="domain" description="DNA polymerase III beta sliding clamp N-terminal" evidence="11">
    <location>
        <begin position="1"/>
        <end position="118"/>
    </location>
</feature>
<dbReference type="Proteomes" id="UP000752013">
    <property type="component" value="Unassembled WGS sequence"/>
</dbReference>
<dbReference type="AlphaFoldDB" id="A0A968GF36"/>
<dbReference type="CDD" id="cd00140">
    <property type="entry name" value="beta_clamp"/>
    <property type="match status" value="1"/>
</dbReference>
<evidence type="ECO:0000259" key="11">
    <source>
        <dbReference type="Pfam" id="PF00712"/>
    </source>
</evidence>
<evidence type="ECO:0000256" key="1">
    <source>
        <dbReference type="ARBA" id="ARBA00004496"/>
    </source>
</evidence>
<evidence type="ECO:0000256" key="8">
    <source>
        <dbReference type="ARBA" id="ARBA00022932"/>
    </source>
</evidence>
<keyword evidence="8 10" id="KW-0239">DNA-directed DNA polymerase</keyword>
<comment type="similarity">
    <text evidence="2 10">Belongs to the beta sliding clamp family.</text>
</comment>
<keyword evidence="6 10" id="KW-0548">Nucleotidyltransferase</keyword>
<keyword evidence="4 10" id="KW-0963">Cytoplasm</keyword>
<dbReference type="GO" id="GO:0008408">
    <property type="term" value="F:3'-5' exonuclease activity"/>
    <property type="evidence" value="ECO:0007669"/>
    <property type="project" value="InterPro"/>
</dbReference>
<name>A0A968GF36_9SPIO</name>
<evidence type="ECO:0000259" key="13">
    <source>
        <dbReference type="Pfam" id="PF02768"/>
    </source>
</evidence>
<dbReference type="PANTHER" id="PTHR30478">
    <property type="entry name" value="DNA POLYMERASE III SUBUNIT BETA"/>
    <property type="match status" value="1"/>
</dbReference>
<comment type="caution">
    <text evidence="14">The sequence shown here is derived from an EMBL/GenBank/DDBJ whole genome shotgun (WGS) entry which is preliminary data.</text>
</comment>
<dbReference type="InterPro" id="IPR022637">
    <property type="entry name" value="DNA_polIII_beta_cen"/>
</dbReference>
<dbReference type="InterPro" id="IPR046938">
    <property type="entry name" value="DNA_clamp_sf"/>
</dbReference>
<comment type="function">
    <text evidence="10">Confers DNA tethering and processivity to DNA polymerases and other proteins. Acts as a clamp, forming a ring around DNA (a reaction catalyzed by the clamp-loading complex) which diffuses in an ATP-independent manner freely and bidirectionally along dsDNA. Initially characterized for its ability to contact the catalytic subunit of DNA polymerase III (Pol III), a complex, multichain enzyme responsible for most of the replicative synthesis in bacteria; Pol III exhibits 3'-5' exonuclease proofreading activity. The beta chain is required for initiation of replication as well as for processivity of DNA replication.</text>
</comment>
<comment type="subcellular location">
    <subcellularLocation>
        <location evidence="1 10">Cytoplasm</location>
    </subcellularLocation>
</comment>
<dbReference type="EMBL" id="JAATLK010000001">
    <property type="protein sequence ID" value="NIZ47110.1"/>
    <property type="molecule type" value="Genomic_DNA"/>
</dbReference>
<dbReference type="PANTHER" id="PTHR30478:SF0">
    <property type="entry name" value="BETA SLIDING CLAMP"/>
    <property type="match status" value="1"/>
</dbReference>
<dbReference type="InterPro" id="IPR001001">
    <property type="entry name" value="DNA_polIII_beta"/>
</dbReference>
<keyword evidence="7 10" id="KW-0235">DNA replication</keyword>
<proteinExistence type="inferred from homology"/>
<evidence type="ECO:0000256" key="2">
    <source>
        <dbReference type="ARBA" id="ARBA00010752"/>
    </source>
</evidence>
<dbReference type="GO" id="GO:0005737">
    <property type="term" value="C:cytoplasm"/>
    <property type="evidence" value="ECO:0007669"/>
    <property type="project" value="UniProtKB-SubCell"/>
</dbReference>
<dbReference type="PIRSF" id="PIRSF000804">
    <property type="entry name" value="DNA_pol_III_b"/>
    <property type="match status" value="1"/>
</dbReference>
<dbReference type="GO" id="GO:0003887">
    <property type="term" value="F:DNA-directed DNA polymerase activity"/>
    <property type="evidence" value="ECO:0007669"/>
    <property type="project" value="UniProtKB-UniRule"/>
</dbReference>
<dbReference type="SMART" id="SM00480">
    <property type="entry name" value="POL3Bc"/>
    <property type="match status" value="1"/>
</dbReference>
<evidence type="ECO:0000256" key="9">
    <source>
        <dbReference type="ARBA" id="ARBA00023125"/>
    </source>
</evidence>
<evidence type="ECO:0000256" key="4">
    <source>
        <dbReference type="ARBA" id="ARBA00022490"/>
    </source>
</evidence>
<dbReference type="NCBIfam" id="TIGR00663">
    <property type="entry name" value="dnan"/>
    <property type="match status" value="1"/>
</dbReference>
<evidence type="ECO:0000256" key="7">
    <source>
        <dbReference type="ARBA" id="ARBA00022705"/>
    </source>
</evidence>
<dbReference type="GO" id="GO:0003677">
    <property type="term" value="F:DNA binding"/>
    <property type="evidence" value="ECO:0007669"/>
    <property type="project" value="UniProtKB-UniRule"/>
</dbReference>
<sequence>MQFTCNKDILIKEINAAQKIITQKNQITIISNVLLECDNDKLTIKATDTKLRFETDIPVITHKKGKIALFCDRFAQILKALPNGDLHIETLNEQVSISIIKYPSIQYQLRYQNPENFPWSEDPTQEEFFPFPKKDFIHMINQTIFAVSNDEMRIFLNGVFMEKIENQFIMVATDGKRLSYINKNLETSSIDFHGIIIPPKFLQLIKDLSYGQEGEIHLAIKDNHIYTQFDGLKISSSLIDGQFPAYKRAIPEHQDHSFIANKHEFIDAVKRMTIMADPKSKRIYLEIKEGILHFHVEESKSGNASDAIPINYNGPNMPFAFNFEHLLEPLRVMTGDNIRIKFTHTDKAITLSSEPEEEYFHVIMSMQIENN</sequence>
<dbReference type="Pfam" id="PF02767">
    <property type="entry name" value="DNA_pol3_beta_2"/>
    <property type="match status" value="1"/>
</dbReference>
<feature type="domain" description="DNA polymerase III beta sliding clamp C-terminal" evidence="13">
    <location>
        <begin position="247"/>
        <end position="366"/>
    </location>
</feature>
<dbReference type="GO" id="GO:0006271">
    <property type="term" value="P:DNA strand elongation involved in DNA replication"/>
    <property type="evidence" value="ECO:0007669"/>
    <property type="project" value="TreeGrafter"/>
</dbReference>
<protein>
    <recommendedName>
        <fullName evidence="3 10">Beta sliding clamp</fullName>
    </recommendedName>
</protein>
<evidence type="ECO:0000256" key="6">
    <source>
        <dbReference type="ARBA" id="ARBA00022695"/>
    </source>
</evidence>
<accession>A0A968GF36</accession>
<evidence type="ECO:0000259" key="12">
    <source>
        <dbReference type="Pfam" id="PF02767"/>
    </source>
</evidence>
<evidence type="ECO:0000256" key="3">
    <source>
        <dbReference type="ARBA" id="ARBA00021035"/>
    </source>
</evidence>
<dbReference type="InterPro" id="IPR022634">
    <property type="entry name" value="DNA_polIII_beta_N"/>
</dbReference>
<dbReference type="Pfam" id="PF00712">
    <property type="entry name" value="DNA_pol3_beta"/>
    <property type="match status" value="1"/>
</dbReference>
<feature type="domain" description="DNA polymerase III beta sliding clamp central" evidence="12">
    <location>
        <begin position="132"/>
        <end position="244"/>
    </location>
</feature>
<gene>
    <name evidence="14" type="primary">dnaN</name>
    <name evidence="14" type="ORF">HCT46_04170</name>
</gene>
<evidence type="ECO:0000256" key="5">
    <source>
        <dbReference type="ARBA" id="ARBA00022679"/>
    </source>
</evidence>
<keyword evidence="15" id="KW-1185">Reference proteome</keyword>
<dbReference type="InterPro" id="IPR022635">
    <property type="entry name" value="DNA_polIII_beta_C"/>
</dbReference>
<evidence type="ECO:0000313" key="14">
    <source>
        <dbReference type="EMBL" id="NIZ47110.1"/>
    </source>
</evidence>
<dbReference type="SUPFAM" id="SSF55979">
    <property type="entry name" value="DNA clamp"/>
    <property type="match status" value="3"/>
</dbReference>
<evidence type="ECO:0000256" key="10">
    <source>
        <dbReference type="PIRNR" id="PIRNR000804"/>
    </source>
</evidence>
<keyword evidence="5 10" id="KW-0808">Transferase</keyword>